<name>A0AAD9Z6J3_9LECA</name>
<dbReference type="InterPro" id="IPR029063">
    <property type="entry name" value="SAM-dependent_MTases_sf"/>
</dbReference>
<comment type="caution">
    <text evidence="4">The sequence shown here is derived from an EMBL/GenBank/DDBJ whole genome shotgun (WGS) entry which is preliminary data.</text>
</comment>
<dbReference type="GO" id="GO:0031591">
    <property type="term" value="P:wybutosine biosynthetic process"/>
    <property type="evidence" value="ECO:0007669"/>
    <property type="project" value="TreeGrafter"/>
</dbReference>
<evidence type="ECO:0000256" key="1">
    <source>
        <dbReference type="ARBA" id="ARBA00012265"/>
    </source>
</evidence>
<organism evidence="4 5">
    <name type="scientific">Lepraria neglecta</name>
    <dbReference type="NCBI Taxonomy" id="209136"/>
    <lineage>
        <taxon>Eukaryota</taxon>
        <taxon>Fungi</taxon>
        <taxon>Dikarya</taxon>
        <taxon>Ascomycota</taxon>
        <taxon>Pezizomycotina</taxon>
        <taxon>Lecanoromycetes</taxon>
        <taxon>OSLEUM clade</taxon>
        <taxon>Lecanoromycetidae</taxon>
        <taxon>Lecanorales</taxon>
        <taxon>Lecanorineae</taxon>
        <taxon>Stereocaulaceae</taxon>
        <taxon>Lepraria</taxon>
    </lineage>
</organism>
<feature type="domain" description="SAM-dependent methyltransferase TRM5/TYW2-type" evidence="3">
    <location>
        <begin position="189"/>
        <end position="505"/>
    </location>
</feature>
<dbReference type="Gene3D" id="3.40.50.150">
    <property type="entry name" value="Vaccinia Virus protein VP39"/>
    <property type="match status" value="1"/>
</dbReference>
<accession>A0AAD9Z6J3</accession>
<gene>
    <name evidence="4" type="ORF">OEA41_005702</name>
</gene>
<evidence type="ECO:0000256" key="2">
    <source>
        <dbReference type="ARBA" id="ARBA00049400"/>
    </source>
</evidence>
<comment type="catalytic activity">
    <reaction evidence="2">
        <text>4-demethylwyosine(37) in tRNA(Phe) + S-adenosyl-L-methionine = 4-demethyl-7-[(3S)-3-amino-3-carboxypropyl]wyosine(37) in tRNA(Phe) + S-methyl-5'-thioadenosine + H(+)</text>
        <dbReference type="Rhea" id="RHEA:36355"/>
        <dbReference type="Rhea" id="RHEA-COMP:10164"/>
        <dbReference type="Rhea" id="RHEA-COMP:10378"/>
        <dbReference type="ChEBI" id="CHEBI:15378"/>
        <dbReference type="ChEBI" id="CHEBI:17509"/>
        <dbReference type="ChEBI" id="CHEBI:59789"/>
        <dbReference type="ChEBI" id="CHEBI:64315"/>
        <dbReference type="ChEBI" id="CHEBI:73550"/>
        <dbReference type="EC" id="2.5.1.114"/>
    </reaction>
</comment>
<protein>
    <recommendedName>
        <fullName evidence="1">tRNA(Phe) (4-demethylwyosine(37)-C(7)) aminocarboxypropyltransferase</fullName>
        <ecNumber evidence="1">2.5.1.114</ecNumber>
    </recommendedName>
</protein>
<dbReference type="GO" id="GO:0008175">
    <property type="term" value="F:tRNA methyltransferase activity"/>
    <property type="evidence" value="ECO:0007669"/>
    <property type="project" value="TreeGrafter"/>
</dbReference>
<dbReference type="GO" id="GO:0102522">
    <property type="term" value="F:tRNA 4-demethylwyosine alpha-amino-alpha-carboxypropyltransferase activity"/>
    <property type="evidence" value="ECO:0007669"/>
    <property type="project" value="UniProtKB-EC"/>
</dbReference>
<dbReference type="PANTHER" id="PTHR23245">
    <property type="entry name" value="TRNA METHYLTRANSFERASE"/>
    <property type="match status" value="1"/>
</dbReference>
<dbReference type="InterPro" id="IPR030382">
    <property type="entry name" value="MeTrfase_TRM5/TYW2"/>
</dbReference>
<reference evidence="4" key="1">
    <citation type="submission" date="2022-11" db="EMBL/GenBank/DDBJ databases">
        <title>Chromosomal genome sequence assembly and mating type (MAT) locus characterization of the leprose asexual lichenized fungus Lepraria neglecta (Nyl.) Erichsen.</title>
        <authorList>
            <person name="Allen J.L."/>
            <person name="Pfeffer B."/>
        </authorList>
    </citation>
    <scope>NUCLEOTIDE SEQUENCE</scope>
    <source>
        <strain evidence="4">Allen 5258</strain>
    </source>
</reference>
<dbReference type="EMBL" id="JASNWA010000007">
    <property type="protein sequence ID" value="KAK3172381.1"/>
    <property type="molecule type" value="Genomic_DNA"/>
</dbReference>
<sequence>MEGNSKAYIALVVPKELVKRTKDALQAQQKLDKRDKIRSVSDQDGECILAGDPANVRDGSFFLPTTLCMGRGEYTADAFPELLSLVGLQEHEASISIVAHASSAAAHISDSSVKDGGDQGQMNLLARTISKWLALKRLHEQQITTSIMSVCKWTYTIYPPLLLLPASDFSTLKAAVAADLNAGDFSSLYSMLCEAFKVTHIALNAPIPANVAKETAVQDSHIQKQVMSHATDSAPNILRSPTGLTPLQGDFGPVLSPGHVPTEKDFTSAFWCTARQNGIFQTWAPRYTMFSRGNVTEKARVLELESLTEERMGKKPRQVSAVDLYAGIGYFAFSYAKAGVGKVLCWEINPWSVDGLRRGAGGNKWDVKVIYSGECLEEKDRGDERLLVFQESNEHAAKRIDEMRNKIPPVVHVNCGYLPSSKDSWGWAVQVLDPAGGYIHAHENVAKRDIESRKTEIVMVFTELVNKNFGEKFGEQQSIECEHVELVKSYAPGVMHCVFDIAIECTS</sequence>
<dbReference type="GO" id="GO:0005737">
    <property type="term" value="C:cytoplasm"/>
    <property type="evidence" value="ECO:0007669"/>
    <property type="project" value="TreeGrafter"/>
</dbReference>
<dbReference type="PANTHER" id="PTHR23245:SF25">
    <property type="entry name" value="TRNA WYBUTOSINE-SYNTHESIZING PROTEIN 2 HOMOLOG"/>
    <property type="match status" value="1"/>
</dbReference>
<dbReference type="SUPFAM" id="SSF53335">
    <property type="entry name" value="S-adenosyl-L-methionine-dependent methyltransferases"/>
    <property type="match status" value="1"/>
</dbReference>
<evidence type="ECO:0000313" key="4">
    <source>
        <dbReference type="EMBL" id="KAK3172381.1"/>
    </source>
</evidence>
<dbReference type="EC" id="2.5.1.114" evidence="1"/>
<proteinExistence type="predicted"/>
<evidence type="ECO:0000313" key="5">
    <source>
        <dbReference type="Proteomes" id="UP001276659"/>
    </source>
</evidence>
<keyword evidence="5" id="KW-1185">Reference proteome</keyword>
<evidence type="ECO:0000259" key="3">
    <source>
        <dbReference type="PROSITE" id="PS51684"/>
    </source>
</evidence>
<dbReference type="PROSITE" id="PS51684">
    <property type="entry name" value="SAM_MT_TRM5_TYW2"/>
    <property type="match status" value="1"/>
</dbReference>
<dbReference type="GO" id="GO:0030488">
    <property type="term" value="P:tRNA methylation"/>
    <property type="evidence" value="ECO:0007669"/>
    <property type="project" value="TreeGrafter"/>
</dbReference>
<dbReference type="Proteomes" id="UP001276659">
    <property type="component" value="Unassembled WGS sequence"/>
</dbReference>
<dbReference type="AlphaFoldDB" id="A0AAD9Z6J3"/>